<keyword evidence="8" id="KW-1185">Reference proteome</keyword>
<evidence type="ECO:0000313" key="7">
    <source>
        <dbReference type="EMBL" id="TQM43649.1"/>
    </source>
</evidence>
<evidence type="ECO:0000313" key="8">
    <source>
        <dbReference type="Proteomes" id="UP000319818"/>
    </source>
</evidence>
<keyword evidence="3" id="KW-0560">Oxidoreductase</keyword>
<dbReference type="EMBL" id="VFPH01000001">
    <property type="protein sequence ID" value="TQM43649.1"/>
    <property type="molecule type" value="Genomic_DNA"/>
</dbReference>
<keyword evidence="4" id="KW-0408">Iron</keyword>
<dbReference type="AlphaFoldDB" id="A0A543GC49"/>
<accession>A0A543GC49</accession>
<dbReference type="Pfam" id="PF00111">
    <property type="entry name" value="Fer2"/>
    <property type="match status" value="1"/>
</dbReference>
<evidence type="ECO:0000256" key="1">
    <source>
        <dbReference type="ARBA" id="ARBA00022714"/>
    </source>
</evidence>
<dbReference type="SUPFAM" id="SSF54292">
    <property type="entry name" value="2Fe-2S ferredoxin-like"/>
    <property type="match status" value="1"/>
</dbReference>
<reference evidence="7 8" key="1">
    <citation type="submission" date="2019-06" db="EMBL/GenBank/DDBJ databases">
        <title>Sequencing the genomes of 1000 actinobacteria strains.</title>
        <authorList>
            <person name="Klenk H.-P."/>
        </authorList>
    </citation>
    <scope>NUCLEOTIDE SEQUENCE [LARGE SCALE GENOMIC DNA]</scope>
    <source>
        <strain evidence="7 8">DSM 45511</strain>
    </source>
</reference>
<dbReference type="Pfam" id="PF01799">
    <property type="entry name" value="Fer2_2"/>
    <property type="match status" value="1"/>
</dbReference>
<evidence type="ECO:0000256" key="2">
    <source>
        <dbReference type="ARBA" id="ARBA00022723"/>
    </source>
</evidence>
<dbReference type="InterPro" id="IPR006058">
    <property type="entry name" value="2Fe2S_fd_BS"/>
</dbReference>
<gene>
    <name evidence="7" type="ORF">FB388_0999</name>
</gene>
<comment type="caution">
    <text evidence="7">The sequence shown here is derived from an EMBL/GenBank/DDBJ whole genome shotgun (WGS) entry which is preliminary data.</text>
</comment>
<dbReference type="InterPro" id="IPR001041">
    <property type="entry name" value="2Fe-2S_ferredoxin-type"/>
</dbReference>
<dbReference type="Gene3D" id="3.10.20.30">
    <property type="match status" value="1"/>
</dbReference>
<evidence type="ECO:0000256" key="3">
    <source>
        <dbReference type="ARBA" id="ARBA00023002"/>
    </source>
</evidence>
<dbReference type="InterPro" id="IPR002888">
    <property type="entry name" value="2Fe-2S-bd"/>
</dbReference>
<dbReference type="InterPro" id="IPR012675">
    <property type="entry name" value="Beta-grasp_dom_sf"/>
</dbReference>
<name>A0A543GC49_9PSEU</name>
<evidence type="ECO:0000259" key="6">
    <source>
        <dbReference type="PROSITE" id="PS51085"/>
    </source>
</evidence>
<dbReference type="Gene3D" id="1.10.150.120">
    <property type="entry name" value="[2Fe-2S]-binding domain"/>
    <property type="match status" value="1"/>
</dbReference>
<keyword evidence="2" id="KW-0479">Metal-binding</keyword>
<dbReference type="GO" id="GO:0051537">
    <property type="term" value="F:2 iron, 2 sulfur cluster binding"/>
    <property type="evidence" value="ECO:0007669"/>
    <property type="project" value="UniProtKB-KW"/>
</dbReference>
<organism evidence="7 8">
    <name type="scientific">Pseudonocardia cypriaca</name>
    <dbReference type="NCBI Taxonomy" id="882449"/>
    <lineage>
        <taxon>Bacteria</taxon>
        <taxon>Bacillati</taxon>
        <taxon>Actinomycetota</taxon>
        <taxon>Actinomycetes</taxon>
        <taxon>Pseudonocardiales</taxon>
        <taxon>Pseudonocardiaceae</taxon>
        <taxon>Pseudonocardia</taxon>
    </lineage>
</organism>
<dbReference type="PANTHER" id="PTHR44379">
    <property type="entry name" value="OXIDOREDUCTASE WITH IRON-SULFUR SUBUNIT"/>
    <property type="match status" value="1"/>
</dbReference>
<sequence>MTHRLEVNGAPFDVRASGLEPLSRVLREQLGLTGTKVACGRGECGACTVLVGGRPRLSCTVPAVLVREPVRTVEDLADETAQLRAEFADRGAFQCGFCTPGQVVTAWAVLRDEADRPADGRRERVAHAMSGVLCRCTGYQAITAAICHVAETPDEPTGSP</sequence>
<feature type="domain" description="2Fe-2S ferredoxin-type" evidence="6">
    <location>
        <begin position="1"/>
        <end position="76"/>
    </location>
</feature>
<dbReference type="GO" id="GO:0016491">
    <property type="term" value="F:oxidoreductase activity"/>
    <property type="evidence" value="ECO:0007669"/>
    <property type="project" value="UniProtKB-KW"/>
</dbReference>
<dbReference type="SUPFAM" id="SSF47741">
    <property type="entry name" value="CO dehydrogenase ISP C-domain like"/>
    <property type="match status" value="1"/>
</dbReference>
<dbReference type="OrthoDB" id="3530637at2"/>
<dbReference type="InterPro" id="IPR036010">
    <property type="entry name" value="2Fe-2S_ferredoxin-like_sf"/>
</dbReference>
<proteinExistence type="predicted"/>
<dbReference type="InterPro" id="IPR051452">
    <property type="entry name" value="Diverse_Oxidoreductases"/>
</dbReference>
<dbReference type="GO" id="GO:0046872">
    <property type="term" value="F:metal ion binding"/>
    <property type="evidence" value="ECO:0007669"/>
    <property type="project" value="UniProtKB-KW"/>
</dbReference>
<keyword evidence="5" id="KW-0411">Iron-sulfur</keyword>
<dbReference type="PROSITE" id="PS00197">
    <property type="entry name" value="2FE2S_FER_1"/>
    <property type="match status" value="1"/>
</dbReference>
<keyword evidence="1" id="KW-0001">2Fe-2S</keyword>
<dbReference type="PANTHER" id="PTHR44379:SF8">
    <property type="entry name" value="XANTHINE DEHYDROGENASE IRON-SULFUR-BINDING SUBUNIT XDHC-RELATED"/>
    <property type="match status" value="1"/>
</dbReference>
<evidence type="ECO:0000256" key="4">
    <source>
        <dbReference type="ARBA" id="ARBA00023004"/>
    </source>
</evidence>
<dbReference type="Proteomes" id="UP000319818">
    <property type="component" value="Unassembled WGS sequence"/>
</dbReference>
<dbReference type="RefSeq" id="WP_142097480.1">
    <property type="nucleotide sequence ID" value="NZ_VFPH01000001.1"/>
</dbReference>
<protein>
    <submittedName>
        <fullName evidence="7">Carbon-monoxide dehydrogenase small subunit</fullName>
    </submittedName>
</protein>
<dbReference type="PROSITE" id="PS51085">
    <property type="entry name" value="2FE2S_FER_2"/>
    <property type="match status" value="1"/>
</dbReference>
<dbReference type="InterPro" id="IPR036884">
    <property type="entry name" value="2Fe-2S-bd_dom_sf"/>
</dbReference>
<evidence type="ECO:0000256" key="5">
    <source>
        <dbReference type="ARBA" id="ARBA00023014"/>
    </source>
</evidence>